<dbReference type="PANTHER" id="PTHR42720:SF1">
    <property type="entry name" value="GLYCEROL 3-PHOSPHATE OXIDASE"/>
    <property type="match status" value="1"/>
</dbReference>
<protein>
    <submittedName>
        <fullName evidence="3">NAD(P)/FAD-dependent oxidoreductase</fullName>
    </submittedName>
</protein>
<dbReference type="CDD" id="cd19946">
    <property type="entry name" value="GlpA-like_Fer2_BFD-like"/>
    <property type="match status" value="1"/>
</dbReference>
<dbReference type="Gene3D" id="1.10.10.1100">
    <property type="entry name" value="BFD-like [2Fe-2S]-binding domain"/>
    <property type="match status" value="1"/>
</dbReference>
<dbReference type="InterPro" id="IPR006076">
    <property type="entry name" value="FAD-dep_OxRdtase"/>
</dbReference>
<evidence type="ECO:0000259" key="2">
    <source>
        <dbReference type="Pfam" id="PF04324"/>
    </source>
</evidence>
<dbReference type="Pfam" id="PF04324">
    <property type="entry name" value="Fer2_BFD"/>
    <property type="match status" value="1"/>
</dbReference>
<organism evidence="3 4">
    <name type="scientific">Bullifex porci</name>
    <dbReference type="NCBI Taxonomy" id="2606638"/>
    <lineage>
        <taxon>Bacteria</taxon>
        <taxon>Pseudomonadati</taxon>
        <taxon>Spirochaetota</taxon>
        <taxon>Spirochaetia</taxon>
        <taxon>Spirochaetales</taxon>
        <taxon>Spirochaetaceae</taxon>
        <taxon>Bullifex</taxon>
    </lineage>
</organism>
<reference evidence="3 4" key="1">
    <citation type="submission" date="2019-08" db="EMBL/GenBank/DDBJ databases">
        <title>In-depth cultivation of the pig gut microbiome towards novel bacterial diversity and tailored functional studies.</title>
        <authorList>
            <person name="Wylensek D."/>
            <person name="Hitch T.C.A."/>
            <person name="Clavel T."/>
        </authorList>
    </citation>
    <scope>NUCLEOTIDE SEQUENCE [LARGE SCALE GENOMIC DNA]</scope>
    <source>
        <strain evidence="3 4">NM-380-WT-3C1</strain>
    </source>
</reference>
<dbReference type="InterPro" id="IPR036188">
    <property type="entry name" value="FAD/NAD-bd_sf"/>
</dbReference>
<feature type="domain" description="BFD-like [2Fe-2S]-binding" evidence="2">
    <location>
        <begin position="394"/>
        <end position="445"/>
    </location>
</feature>
<dbReference type="SUPFAM" id="SSF51905">
    <property type="entry name" value="FAD/NAD(P)-binding domain"/>
    <property type="match status" value="1"/>
</dbReference>
<keyword evidence="4" id="KW-1185">Reference proteome</keyword>
<dbReference type="InterPro" id="IPR007419">
    <property type="entry name" value="BFD-like_2Fe2S-bd_dom"/>
</dbReference>
<evidence type="ECO:0000313" key="3">
    <source>
        <dbReference type="EMBL" id="MSU06183.1"/>
    </source>
</evidence>
<sequence length="466" mass="50589">MIYDSIVIGGGVVGASIARYLSLYDISVALLEKNSDLCTGTSKANSGIAHAGYDPIPGTLKAKLNVRGNQLLRELAPQLGIDLKNNMAMVLSFNRDDELKMLYERGLKNGVSGMRIISHDEVLALEPNINSEVTAALLLTTSCIVCPFSLTYAMGENAEANGAKLLMEQEVIDIKKCDNYFIIKTKCDEFKALTVINAAGVFADKINDMVAPHTFDIKVKSGEYVLLDRSEGGLVNSTIFQLPTKEGKGVLVTPTYHNNILVGPDSVLRDDRNDNATYADGLEKVMESAKKSVSNINYRSIITSFAGLRASTASGDFIINEPVDGFFNAAGIDSPGLTSAPAIGEYISDIVSKHLGRKKKANPILNREAIARPSVLNRDERNALIQKDPRYGNIICRCEEISEGEIVEAIKRGGTTLDGVKRRVRAGMGRCQGGFCSVKVLELIARECGCRMEDVRKNEKGSEVIL</sequence>
<dbReference type="PANTHER" id="PTHR42720">
    <property type="entry name" value="GLYCEROL-3-PHOSPHATE DEHYDROGENASE"/>
    <property type="match status" value="1"/>
</dbReference>
<accession>A0A7X2PD04</accession>
<dbReference type="Pfam" id="PF01266">
    <property type="entry name" value="DAO"/>
    <property type="match status" value="1"/>
</dbReference>
<dbReference type="Gene3D" id="3.30.9.10">
    <property type="entry name" value="D-Amino Acid Oxidase, subunit A, domain 2"/>
    <property type="match status" value="1"/>
</dbReference>
<feature type="domain" description="FAD dependent oxidoreductase" evidence="1">
    <location>
        <begin position="5"/>
        <end position="349"/>
    </location>
</feature>
<proteinExistence type="predicted"/>
<dbReference type="EMBL" id="VUNN01000007">
    <property type="protein sequence ID" value="MSU06183.1"/>
    <property type="molecule type" value="Genomic_DNA"/>
</dbReference>
<evidence type="ECO:0000313" key="4">
    <source>
        <dbReference type="Proteomes" id="UP000460549"/>
    </source>
</evidence>
<dbReference type="Proteomes" id="UP000460549">
    <property type="component" value="Unassembled WGS sequence"/>
</dbReference>
<comment type="caution">
    <text evidence="3">The sequence shown here is derived from an EMBL/GenBank/DDBJ whole genome shotgun (WGS) entry which is preliminary data.</text>
</comment>
<gene>
    <name evidence="3" type="ORF">FYJ80_05250</name>
</gene>
<name>A0A7X2PD04_9SPIO</name>
<dbReference type="InterPro" id="IPR052745">
    <property type="entry name" value="G3P_Oxidase/Oxidoreductase"/>
</dbReference>
<evidence type="ECO:0000259" key="1">
    <source>
        <dbReference type="Pfam" id="PF01266"/>
    </source>
</evidence>
<dbReference type="RefSeq" id="WP_154425158.1">
    <property type="nucleotide sequence ID" value="NZ_VUNN01000007.1"/>
</dbReference>
<dbReference type="InterPro" id="IPR041854">
    <property type="entry name" value="BFD-like_2Fe2S-bd_dom_sf"/>
</dbReference>
<dbReference type="AlphaFoldDB" id="A0A7X2PD04"/>
<dbReference type="Gene3D" id="3.50.50.60">
    <property type="entry name" value="FAD/NAD(P)-binding domain"/>
    <property type="match status" value="1"/>
</dbReference>